<accession>A0A6N7EQ13</accession>
<dbReference type="Pfam" id="PF01471">
    <property type="entry name" value="PG_binding_1"/>
    <property type="match status" value="1"/>
</dbReference>
<dbReference type="Proteomes" id="UP000437709">
    <property type="component" value="Unassembled WGS sequence"/>
</dbReference>
<dbReference type="Gene3D" id="1.10.101.10">
    <property type="entry name" value="PGBD-like superfamily/PGBD"/>
    <property type="match status" value="1"/>
</dbReference>
<dbReference type="OrthoDB" id="8210007at2"/>
<dbReference type="InterPro" id="IPR002477">
    <property type="entry name" value="Peptidoglycan-bd-like"/>
</dbReference>
<protein>
    <recommendedName>
        <fullName evidence="1">Peptidoglycan binding-like domain-containing protein</fullName>
    </recommendedName>
</protein>
<keyword evidence="3" id="KW-1185">Reference proteome</keyword>
<sequence>MLDRITLLQLGSEGLEVAEWQGQLNQVRSAVIEVDGIFGPATDAATRAFQREHSLAADGKVGPSTRAVMATLLP</sequence>
<dbReference type="AlphaFoldDB" id="A0A6N7EQ13"/>
<dbReference type="InterPro" id="IPR036365">
    <property type="entry name" value="PGBD-like_sf"/>
</dbReference>
<comment type="caution">
    <text evidence="2">The sequence shown here is derived from an EMBL/GenBank/DDBJ whole genome shotgun (WGS) entry which is preliminary data.</text>
</comment>
<gene>
    <name evidence="2" type="ORF">GB881_09615</name>
</gene>
<name>A0A6N7EQ13_9MICO</name>
<dbReference type="InterPro" id="IPR036366">
    <property type="entry name" value="PGBDSf"/>
</dbReference>
<evidence type="ECO:0000313" key="3">
    <source>
        <dbReference type="Proteomes" id="UP000437709"/>
    </source>
</evidence>
<reference evidence="2 3" key="1">
    <citation type="submission" date="2019-10" db="EMBL/GenBank/DDBJ databases">
        <title>Georgenia wutianyii sp. nov. and Georgenia yuyongxinii sp. nov. isolated from plateau pika (Ochotona curzoniae) in the Qinghai-Tibet plateau of China.</title>
        <authorList>
            <person name="Tian Z."/>
        </authorList>
    </citation>
    <scope>NUCLEOTIDE SEQUENCE [LARGE SCALE GENOMIC DNA]</scope>
    <source>
        <strain evidence="2 3">JCM 19765</strain>
    </source>
</reference>
<dbReference type="EMBL" id="WHPC01000032">
    <property type="protein sequence ID" value="MPV37304.1"/>
    <property type="molecule type" value="Genomic_DNA"/>
</dbReference>
<feature type="domain" description="Peptidoglycan binding-like" evidence="1">
    <location>
        <begin position="14"/>
        <end position="69"/>
    </location>
</feature>
<proteinExistence type="predicted"/>
<evidence type="ECO:0000259" key="1">
    <source>
        <dbReference type="Pfam" id="PF01471"/>
    </source>
</evidence>
<evidence type="ECO:0000313" key="2">
    <source>
        <dbReference type="EMBL" id="MPV37304.1"/>
    </source>
</evidence>
<organism evidence="2 3">
    <name type="scientific">Georgenia subflava</name>
    <dbReference type="NCBI Taxonomy" id="1622177"/>
    <lineage>
        <taxon>Bacteria</taxon>
        <taxon>Bacillati</taxon>
        <taxon>Actinomycetota</taxon>
        <taxon>Actinomycetes</taxon>
        <taxon>Micrococcales</taxon>
        <taxon>Bogoriellaceae</taxon>
        <taxon>Georgenia</taxon>
    </lineage>
</organism>
<dbReference type="SUPFAM" id="SSF47090">
    <property type="entry name" value="PGBD-like"/>
    <property type="match status" value="1"/>
</dbReference>